<organism evidence="4 5">
    <name type="scientific">[Mycobacterium] kokjensenii</name>
    <dbReference type="NCBI Taxonomy" id="3064287"/>
    <lineage>
        <taxon>Bacteria</taxon>
        <taxon>Bacillati</taxon>
        <taxon>Actinomycetota</taxon>
        <taxon>Actinomycetes</taxon>
        <taxon>Mycobacteriales</taxon>
        <taxon>Mycobacteriaceae</taxon>
        <taxon>Mycolicibacter</taxon>
    </lineage>
</organism>
<keyword evidence="2" id="KW-0067">ATP-binding</keyword>
<dbReference type="SUPFAM" id="SSF52540">
    <property type="entry name" value="P-loop containing nucleoside triphosphate hydrolases"/>
    <property type="match status" value="1"/>
</dbReference>
<dbReference type="Gene3D" id="3.30.70.1230">
    <property type="entry name" value="Nucleotide cyclase"/>
    <property type="match status" value="1"/>
</dbReference>
<name>A0ABN9N2Q1_9MYCO</name>
<dbReference type="InterPro" id="IPR001054">
    <property type="entry name" value="A/G_cyclase"/>
</dbReference>
<dbReference type="InterPro" id="IPR041664">
    <property type="entry name" value="AAA_16"/>
</dbReference>
<dbReference type="Pfam" id="PF13191">
    <property type="entry name" value="AAA_16"/>
    <property type="match status" value="1"/>
</dbReference>
<evidence type="ECO:0000256" key="1">
    <source>
        <dbReference type="ARBA" id="ARBA00022741"/>
    </source>
</evidence>
<dbReference type="InterPro" id="IPR029787">
    <property type="entry name" value="Nucleotide_cyclase"/>
</dbReference>
<dbReference type="Proteomes" id="UP001190336">
    <property type="component" value="Chromosome"/>
</dbReference>
<proteinExistence type="predicted"/>
<sequence length="1049" mass="112608">MTTTPTCTTCGTEPRVGARFCDSCGSLITTDGQHAEYKQVSVLFADVVHSMQIASAVGTERLREIMADLVKRAAVVVHRFGGTVDKFTGDGIMAIFGAPMALEDHAVRACLAALGIQEQSRRLAAELRGRDGIDLQLRVGINSGEVIVGDIGSGALGYTAIGEQVGMAQRMESVAPPGGVMLSAATAQLVTAVSVLAEPEMVRIKGIDHPVPARRLLSVAPRRARDRSSESKLVGRDAELAALEAMLGRSVHGHGAAACVVGSAGIGKTRLVDEVVQTARHLGIEVFSAFCEAHTTDIAFVAVARLLRAVARVGALDDAQVRATMRERAPGADPEDMLLLDDVLGVVEPGSELPRIDPDARRRRLTALIHTVQVARTHPAIFVVEDVHWIDKVSESMLVDFLAVIAETCSLALITCRPEYRGALQQAPGVRTVALQPLSARETALLVDDLVGAHPSVTAVAGVIAEQSAGNPLFAEEITRELGQRGVLVGERGSYVCHTATAELRVPATLQSTLAARIDRLGSTAKRTLAAAAVIGSRFSGDLLAALGVDPCVEDLIHAELIEAVPVAPDADYAFRHPLVRMVAYEAQLKSDRAELHRRVAAAIEAREPGAADQNAALIAEHLESAGDRHGAYGWHLRAAAWAMDRDINAARQSWERAERIADALPADDPGRAAMRIAPRTMLCGITWRSDITDGTTRFDELSELCTAPEDKPSLAIAMAGLVIDDVYHDRTHRAAQRATEAMALLTSIGDPALTVGLSFAPIFTKIENGHWEEVAAWTQRVVDLAAGDPTMGGFLLGSPLAVVLSERAIARWRLGHAGWRDDQQRALAMARTIDPLSFVVVVAFVYQSGIGYGVLAADDTAGRDIEEAVRYAERSGDDYTVAKARQTLGFWLLHRDTAAERDRGQQILAGITQVGEFPITLIFLARELGRHGDRALAIPMIRSITRQLVNDGQLFGWGFHATNILAESLIDNGTEADLAEAATAIEFLATAPAEDNLVIRDIWLLRLRALLARAHGDHPAYTDLRDRYRDLADALGFDGHRAWAAAMP</sequence>
<evidence type="ECO:0000313" key="4">
    <source>
        <dbReference type="EMBL" id="CAJ1497492.1"/>
    </source>
</evidence>
<reference evidence="4 5" key="1">
    <citation type="submission" date="2023-08" db="EMBL/GenBank/DDBJ databases">
        <authorList>
            <person name="Folkvardsen B D."/>
            <person name="Norman A."/>
        </authorList>
    </citation>
    <scope>NUCLEOTIDE SEQUENCE [LARGE SCALE GENOMIC DNA]</scope>
    <source>
        <strain evidence="4 5">Mu0083</strain>
    </source>
</reference>
<dbReference type="InterPro" id="IPR027417">
    <property type="entry name" value="P-loop_NTPase"/>
</dbReference>
<protein>
    <submittedName>
        <fullName evidence="4">Adenylate/guanylate cyclase domain-containing protein</fullName>
    </submittedName>
</protein>
<dbReference type="EMBL" id="OY726394">
    <property type="protein sequence ID" value="CAJ1497492.1"/>
    <property type="molecule type" value="Genomic_DNA"/>
</dbReference>
<keyword evidence="1" id="KW-0547">Nucleotide-binding</keyword>
<evidence type="ECO:0000259" key="3">
    <source>
        <dbReference type="PROSITE" id="PS50125"/>
    </source>
</evidence>
<dbReference type="CDD" id="cd07302">
    <property type="entry name" value="CHD"/>
    <property type="match status" value="1"/>
</dbReference>
<evidence type="ECO:0000256" key="2">
    <source>
        <dbReference type="ARBA" id="ARBA00022840"/>
    </source>
</evidence>
<dbReference type="PANTHER" id="PTHR16305:SF28">
    <property type="entry name" value="GUANYLATE CYCLASE DOMAIN-CONTAINING PROTEIN"/>
    <property type="match status" value="1"/>
</dbReference>
<accession>A0ABN9N2Q1</accession>
<dbReference type="Pfam" id="PF00211">
    <property type="entry name" value="Guanylate_cyc"/>
    <property type="match status" value="1"/>
</dbReference>
<dbReference type="PANTHER" id="PTHR16305">
    <property type="entry name" value="TESTICULAR SOLUBLE ADENYLYL CYCLASE"/>
    <property type="match status" value="1"/>
</dbReference>
<dbReference type="Gene3D" id="3.40.50.300">
    <property type="entry name" value="P-loop containing nucleotide triphosphate hydrolases"/>
    <property type="match status" value="1"/>
</dbReference>
<dbReference type="PROSITE" id="PS50125">
    <property type="entry name" value="GUANYLATE_CYCLASE_2"/>
    <property type="match status" value="1"/>
</dbReference>
<feature type="domain" description="Guanylate cyclase" evidence="3">
    <location>
        <begin position="41"/>
        <end position="172"/>
    </location>
</feature>
<evidence type="ECO:0000313" key="5">
    <source>
        <dbReference type="Proteomes" id="UP001190336"/>
    </source>
</evidence>
<dbReference type="SMART" id="SM00044">
    <property type="entry name" value="CYCc"/>
    <property type="match status" value="1"/>
</dbReference>
<dbReference type="SUPFAM" id="SSF55073">
    <property type="entry name" value="Nucleotide cyclase"/>
    <property type="match status" value="1"/>
</dbReference>
<keyword evidence="5" id="KW-1185">Reference proteome</keyword>
<gene>
    <name evidence="4" type="ORF">MU0083_001686</name>
</gene>